<dbReference type="KEGG" id="kla:KLLA0_E19075g"/>
<sequence length="187" mass="20380">MKFSTILAASTALISVVMAAPVSTETDIDDLPISVPEEALIGFIDLTGDEVSLLPVNNGTHTGILFLNTTIAEAAFADKDDLKKREADASPWSWITLRPGQPIFKREANADANAEASPWSWITLRPGQPIFKREANADANADASPWSWITLRPGQPIFKREANPEAEADAKPSAWSWITLRPGQPIF</sequence>
<protein>
    <submittedName>
        <fullName evidence="3">KLLA0E19075p</fullName>
    </submittedName>
</protein>
<gene>
    <name evidence="3" type="ORF">KLLA0_E19075g</name>
</gene>
<feature type="domain" description="Mating factor alpha precursor N-terminal" evidence="2">
    <location>
        <begin position="1"/>
        <end position="86"/>
    </location>
</feature>
<evidence type="ECO:0000256" key="1">
    <source>
        <dbReference type="SAM" id="SignalP"/>
    </source>
</evidence>
<dbReference type="STRING" id="284590.Q6CMM5"/>
<dbReference type="Proteomes" id="UP000000598">
    <property type="component" value="Chromosome E"/>
</dbReference>
<keyword evidence="1" id="KW-0732">Signal</keyword>
<feature type="signal peptide" evidence="1">
    <location>
        <begin position="1"/>
        <end position="19"/>
    </location>
</feature>
<dbReference type="eggNOG" id="ENOG502S0T3">
    <property type="taxonomic scope" value="Eukaryota"/>
</dbReference>
<organism evidence="3 4">
    <name type="scientific">Kluyveromyces lactis (strain ATCC 8585 / CBS 2359 / DSM 70799 / NBRC 1267 / NRRL Y-1140 / WM37)</name>
    <name type="common">Yeast</name>
    <name type="synonym">Candida sphaerica</name>
    <dbReference type="NCBI Taxonomy" id="284590"/>
    <lineage>
        <taxon>Eukaryota</taxon>
        <taxon>Fungi</taxon>
        <taxon>Dikarya</taxon>
        <taxon>Ascomycota</taxon>
        <taxon>Saccharomycotina</taxon>
        <taxon>Saccharomycetes</taxon>
        <taxon>Saccharomycetales</taxon>
        <taxon>Saccharomycetaceae</taxon>
        <taxon>Kluyveromyces</taxon>
    </lineage>
</organism>
<proteinExistence type="predicted"/>
<dbReference type="EMBL" id="CR382125">
    <property type="protein sequence ID" value="CAG99901.1"/>
    <property type="molecule type" value="Genomic_DNA"/>
</dbReference>
<dbReference type="HOGENOM" id="CLU_136956_0_0_1"/>
<dbReference type="GO" id="GO:0007618">
    <property type="term" value="P:mating"/>
    <property type="evidence" value="ECO:0007669"/>
    <property type="project" value="InterPro"/>
</dbReference>
<feature type="chain" id="PRO_5004271614" evidence="1">
    <location>
        <begin position="20"/>
        <end position="187"/>
    </location>
</feature>
<dbReference type="AlphaFoldDB" id="Q6CMM5"/>
<keyword evidence="4" id="KW-1185">Reference proteome</keyword>
<dbReference type="InterPro" id="IPR008675">
    <property type="entry name" value="Mating_factor_alpha_N"/>
</dbReference>
<evidence type="ECO:0000313" key="3">
    <source>
        <dbReference type="EMBL" id="CAG99901.1"/>
    </source>
</evidence>
<reference evidence="3 4" key="1">
    <citation type="journal article" date="2004" name="Nature">
        <title>Genome evolution in yeasts.</title>
        <authorList>
            <consortium name="Genolevures"/>
            <person name="Dujon B."/>
            <person name="Sherman D."/>
            <person name="Fischer G."/>
            <person name="Durrens P."/>
            <person name="Casaregola S."/>
            <person name="Lafontaine I."/>
            <person name="de Montigny J."/>
            <person name="Marck C."/>
            <person name="Neuveglise C."/>
            <person name="Talla E."/>
            <person name="Goffard N."/>
            <person name="Frangeul L."/>
            <person name="Aigle M."/>
            <person name="Anthouard V."/>
            <person name="Babour A."/>
            <person name="Barbe V."/>
            <person name="Barnay S."/>
            <person name="Blanchin S."/>
            <person name="Beckerich J.M."/>
            <person name="Beyne E."/>
            <person name="Bleykasten C."/>
            <person name="Boisrame A."/>
            <person name="Boyer J."/>
            <person name="Cattolico L."/>
            <person name="Confanioleri F."/>
            <person name="de Daruvar A."/>
            <person name="Despons L."/>
            <person name="Fabre E."/>
            <person name="Fairhead C."/>
            <person name="Ferry-Dumazet H."/>
            <person name="Groppi A."/>
            <person name="Hantraye F."/>
            <person name="Hennequin C."/>
            <person name="Jauniaux N."/>
            <person name="Joyet P."/>
            <person name="Kachouri R."/>
            <person name="Kerrest A."/>
            <person name="Koszul R."/>
            <person name="Lemaire M."/>
            <person name="Lesur I."/>
            <person name="Ma L."/>
            <person name="Muller H."/>
            <person name="Nicaud J.M."/>
            <person name="Nikolski M."/>
            <person name="Oztas S."/>
            <person name="Ozier-Kalogeropoulos O."/>
            <person name="Pellenz S."/>
            <person name="Potier S."/>
            <person name="Richard G.F."/>
            <person name="Straub M.L."/>
            <person name="Suleau A."/>
            <person name="Swennene D."/>
            <person name="Tekaia F."/>
            <person name="Wesolowski-Louvel M."/>
            <person name="Westhof E."/>
            <person name="Wirth B."/>
            <person name="Zeniou-Meyer M."/>
            <person name="Zivanovic I."/>
            <person name="Bolotin-Fukuhara M."/>
            <person name="Thierry A."/>
            <person name="Bouchier C."/>
            <person name="Caudron B."/>
            <person name="Scarpelli C."/>
            <person name="Gaillardin C."/>
            <person name="Weissenbach J."/>
            <person name="Wincker P."/>
            <person name="Souciet J.L."/>
        </authorList>
    </citation>
    <scope>NUCLEOTIDE SEQUENCE [LARGE SCALE GENOMIC DNA]</scope>
    <source>
        <strain evidence="4">ATCC 8585 / CBS 2359 / DSM 70799 / NBRC 1267 / NRRL Y-1140 / WM37</strain>
    </source>
</reference>
<dbReference type="PaxDb" id="284590-Q6CMM5"/>
<dbReference type="RefSeq" id="XP_454814.1">
    <property type="nucleotide sequence ID" value="XM_454814.1"/>
</dbReference>
<dbReference type="OMA" id="AEAKWGW"/>
<dbReference type="FunCoup" id="Q6CMM5">
    <property type="interactions" value="140"/>
</dbReference>
<evidence type="ECO:0000259" key="2">
    <source>
        <dbReference type="Pfam" id="PF05436"/>
    </source>
</evidence>
<dbReference type="GeneID" id="2893977"/>
<accession>Q6CMM5</accession>
<dbReference type="InParanoid" id="Q6CMM5"/>
<name>Q6CMM5_KLULA</name>
<dbReference type="Pfam" id="PF05436">
    <property type="entry name" value="MF_alpha_N"/>
    <property type="match status" value="1"/>
</dbReference>
<evidence type="ECO:0000313" key="4">
    <source>
        <dbReference type="Proteomes" id="UP000000598"/>
    </source>
</evidence>
<dbReference type="GO" id="GO:0005576">
    <property type="term" value="C:extracellular region"/>
    <property type="evidence" value="ECO:0007669"/>
    <property type="project" value="InterPro"/>
</dbReference>